<name>A0A2I0TNN3_LIMLA</name>
<proteinExistence type="predicted"/>
<evidence type="ECO:0000256" key="1">
    <source>
        <dbReference type="SAM" id="MobiDB-lite"/>
    </source>
</evidence>
<keyword evidence="3" id="KW-1185">Reference proteome</keyword>
<feature type="compositionally biased region" description="Basic residues" evidence="1">
    <location>
        <begin position="43"/>
        <end position="65"/>
    </location>
</feature>
<accession>A0A2I0TNN3</accession>
<dbReference type="EMBL" id="KZ508326">
    <property type="protein sequence ID" value="PKU35343.1"/>
    <property type="molecule type" value="Genomic_DNA"/>
</dbReference>
<organism evidence="2 3">
    <name type="scientific">Limosa lapponica baueri</name>
    <dbReference type="NCBI Taxonomy" id="1758121"/>
    <lineage>
        <taxon>Eukaryota</taxon>
        <taxon>Metazoa</taxon>
        <taxon>Chordata</taxon>
        <taxon>Craniata</taxon>
        <taxon>Vertebrata</taxon>
        <taxon>Euteleostomi</taxon>
        <taxon>Archelosauria</taxon>
        <taxon>Archosauria</taxon>
        <taxon>Dinosauria</taxon>
        <taxon>Saurischia</taxon>
        <taxon>Theropoda</taxon>
        <taxon>Coelurosauria</taxon>
        <taxon>Aves</taxon>
        <taxon>Neognathae</taxon>
        <taxon>Neoaves</taxon>
        <taxon>Charadriiformes</taxon>
        <taxon>Scolopacidae</taxon>
        <taxon>Limosa</taxon>
    </lineage>
</organism>
<gene>
    <name evidence="2" type="ORF">llap_14351</name>
</gene>
<evidence type="ECO:0000313" key="2">
    <source>
        <dbReference type="EMBL" id="PKU35343.1"/>
    </source>
</evidence>
<protein>
    <submittedName>
        <fullName evidence="2">Uncharacterized protein</fullName>
    </submittedName>
</protein>
<dbReference type="Proteomes" id="UP000233556">
    <property type="component" value="Unassembled WGS sequence"/>
</dbReference>
<feature type="compositionally biased region" description="Basic and acidic residues" evidence="1">
    <location>
        <begin position="25"/>
        <end position="42"/>
    </location>
</feature>
<sequence length="83" mass="10530">MEIYSLDYSKRRIYPYMQLVHRFNSNKEKIHSRGNKEKQKEKERKRKRKRRKRKKRKKKSKKKKLHRFMRLILAPLFQVSLNE</sequence>
<dbReference type="AlphaFoldDB" id="A0A2I0TNN3"/>
<evidence type="ECO:0000313" key="3">
    <source>
        <dbReference type="Proteomes" id="UP000233556"/>
    </source>
</evidence>
<feature type="region of interest" description="Disordered" evidence="1">
    <location>
        <begin position="24"/>
        <end position="65"/>
    </location>
</feature>
<reference evidence="3" key="2">
    <citation type="submission" date="2017-12" db="EMBL/GenBank/DDBJ databases">
        <title>Genome sequence of the Bar-tailed Godwit (Limosa lapponica baueri).</title>
        <authorList>
            <person name="Lima N.C.B."/>
            <person name="Parody-Merino A.M."/>
            <person name="Battley P.F."/>
            <person name="Fidler A.E."/>
            <person name="Prosdocimi F."/>
        </authorList>
    </citation>
    <scope>NUCLEOTIDE SEQUENCE [LARGE SCALE GENOMIC DNA]</scope>
</reference>
<reference evidence="3" key="1">
    <citation type="submission" date="2017-11" db="EMBL/GenBank/DDBJ databases">
        <authorList>
            <person name="Lima N.C."/>
            <person name="Parody-Merino A.M."/>
            <person name="Battley P.F."/>
            <person name="Fidler A.E."/>
            <person name="Prosdocimi F."/>
        </authorList>
    </citation>
    <scope>NUCLEOTIDE SEQUENCE [LARGE SCALE GENOMIC DNA]</scope>
</reference>